<dbReference type="EMBL" id="CP054615">
    <property type="protein sequence ID" value="QKS49015.1"/>
    <property type="molecule type" value="Genomic_DNA"/>
</dbReference>
<dbReference type="SUPFAM" id="SSF53756">
    <property type="entry name" value="UDP-Glycosyltransferase/glycogen phosphorylase"/>
    <property type="match status" value="1"/>
</dbReference>
<keyword evidence="1" id="KW-0614">Plasmid</keyword>
<dbReference type="RefSeq" id="WP_149200287.1">
    <property type="nucleotide sequence ID" value="NZ_BSOV01000065.1"/>
</dbReference>
<dbReference type="Proteomes" id="UP000509702">
    <property type="component" value="Plasmid unnamed1"/>
</dbReference>
<dbReference type="InterPro" id="IPR050194">
    <property type="entry name" value="Glycosyltransferase_grp1"/>
</dbReference>
<evidence type="ECO:0000313" key="2">
    <source>
        <dbReference type="Proteomes" id="UP000509702"/>
    </source>
</evidence>
<dbReference type="AlphaFoldDB" id="A0A6N1ABB8"/>
<protein>
    <submittedName>
        <fullName evidence="1">Glycosyltransferase family 4 protein</fullName>
    </submittedName>
</protein>
<dbReference type="PANTHER" id="PTHR45947">
    <property type="entry name" value="SULFOQUINOVOSYL TRANSFERASE SQD2"/>
    <property type="match status" value="1"/>
</dbReference>
<dbReference type="KEGG" id="aoz:HUE56_00435"/>
<proteinExistence type="predicted"/>
<reference evidence="1 2" key="1">
    <citation type="submission" date="2020-06" db="EMBL/GenBank/DDBJ databases">
        <title>Complete genome of Azosprillum oryzae KACC14407.</title>
        <authorList>
            <person name="Kim M."/>
            <person name="Park Y.-J."/>
            <person name="Shin J.-H."/>
        </authorList>
    </citation>
    <scope>NUCLEOTIDE SEQUENCE [LARGE SCALE GENOMIC DNA]</scope>
    <source>
        <strain evidence="1 2">KACC 14407</strain>
        <plasmid evidence="1 2">unnamed1</plasmid>
    </source>
</reference>
<geneLocation type="plasmid" evidence="1 2">
    <name>unnamed1</name>
</geneLocation>
<keyword evidence="2" id="KW-1185">Reference proteome</keyword>
<gene>
    <name evidence="1" type="ORF">HUE56_00435</name>
</gene>
<name>A0A6N1ABB8_9PROT</name>
<accession>A0A6N1ABB8</accession>
<dbReference type="Pfam" id="PF20706">
    <property type="entry name" value="GT4-conflict"/>
    <property type="match status" value="1"/>
</dbReference>
<dbReference type="CDD" id="cd03801">
    <property type="entry name" value="GT4_PimA-like"/>
    <property type="match status" value="1"/>
</dbReference>
<keyword evidence="1" id="KW-0808">Transferase</keyword>
<sequence length="398" mass="43971">MIPNLAFTWQLTEVHGWGLVGVHTALYLADMGRPPLLLEKPLMGTLRPENRAKLQSLEGPYQQVAAMADNAKGHMLLLKEFDVLHALGNGFTAGGPSGRFRGRRNIGVIAYEETRFTPEVMARARQYDRIVVHSTYNRQLLEIWGFDNVGLAFQGIDPTEMVETEPSGRFGDRFVIFSGGKLEFRKGQDIVLAAFRAFRQRHPDALLVTAWQNAWPEVGMTMAESPLAPKPPRVLPNNMVDVKTWALENGADEEGFVDLGFLGRHQIAGILADCHAAVFPNRCEGATNLVAMEAMACGVPVVLSNNTGHRDLLKSPTQGDDLCLTLDRQVPVADRDGSRFGWGESSVDELVEALERLYTDRAAAKARAARAKAFIRTERTWRAFAEAFVDATQDAAAR</sequence>
<evidence type="ECO:0000313" key="1">
    <source>
        <dbReference type="EMBL" id="QKS49015.1"/>
    </source>
</evidence>
<dbReference type="GO" id="GO:0016757">
    <property type="term" value="F:glycosyltransferase activity"/>
    <property type="evidence" value="ECO:0007669"/>
    <property type="project" value="TreeGrafter"/>
</dbReference>
<dbReference type="Gene3D" id="3.40.50.2000">
    <property type="entry name" value="Glycogen Phosphorylase B"/>
    <property type="match status" value="1"/>
</dbReference>
<organism evidence="1 2">
    <name type="scientific">Azospirillum oryzae</name>
    <dbReference type="NCBI Taxonomy" id="286727"/>
    <lineage>
        <taxon>Bacteria</taxon>
        <taxon>Pseudomonadati</taxon>
        <taxon>Pseudomonadota</taxon>
        <taxon>Alphaproteobacteria</taxon>
        <taxon>Rhodospirillales</taxon>
        <taxon>Azospirillaceae</taxon>
        <taxon>Azospirillum</taxon>
    </lineage>
</organism>
<dbReference type="OrthoDB" id="9781738at2"/>
<dbReference type="PANTHER" id="PTHR45947:SF3">
    <property type="entry name" value="SULFOQUINOVOSYL TRANSFERASE SQD2"/>
    <property type="match status" value="1"/>
</dbReference>